<gene>
    <name evidence="2" type="ORF">BCR34DRAFT_621934</name>
</gene>
<dbReference type="PANTHER" id="PTHR22794">
    <property type="entry name" value="THAP DOMAIN PROTEIN 11"/>
    <property type="match status" value="1"/>
</dbReference>
<dbReference type="GO" id="GO:0031931">
    <property type="term" value="C:TORC1 complex"/>
    <property type="evidence" value="ECO:0007669"/>
    <property type="project" value="TreeGrafter"/>
</dbReference>
<reference evidence="2 3" key="1">
    <citation type="submission" date="2016-07" db="EMBL/GenBank/DDBJ databases">
        <title>Pervasive Adenine N6-methylation of Active Genes in Fungi.</title>
        <authorList>
            <consortium name="DOE Joint Genome Institute"/>
            <person name="Mondo S.J."/>
            <person name="Dannebaum R.O."/>
            <person name="Kuo R.C."/>
            <person name="Labutti K."/>
            <person name="Haridas S."/>
            <person name="Kuo A."/>
            <person name="Salamov A."/>
            <person name="Ahrendt S.R."/>
            <person name="Lipzen A."/>
            <person name="Sullivan W."/>
            <person name="Andreopoulos W.B."/>
            <person name="Clum A."/>
            <person name="Lindquist E."/>
            <person name="Daum C."/>
            <person name="Ramamoorthy G.K."/>
            <person name="Gryganskyi A."/>
            <person name="Culley D."/>
            <person name="Magnuson J.K."/>
            <person name="James T.Y."/>
            <person name="O'Malley M.A."/>
            <person name="Stajich J.E."/>
            <person name="Spatafora J.W."/>
            <person name="Visel A."/>
            <person name="Grigoriev I.V."/>
        </authorList>
    </citation>
    <scope>NUCLEOTIDE SEQUENCE [LARGE SCALE GENOMIC DNA]</scope>
    <source>
        <strain evidence="2 3">CBS 115471</strain>
    </source>
</reference>
<organism evidence="2 3">
    <name type="scientific">Clohesyomyces aquaticus</name>
    <dbReference type="NCBI Taxonomy" id="1231657"/>
    <lineage>
        <taxon>Eukaryota</taxon>
        <taxon>Fungi</taxon>
        <taxon>Dikarya</taxon>
        <taxon>Ascomycota</taxon>
        <taxon>Pezizomycotina</taxon>
        <taxon>Dothideomycetes</taxon>
        <taxon>Pleosporomycetidae</taxon>
        <taxon>Pleosporales</taxon>
        <taxon>Lindgomycetaceae</taxon>
        <taxon>Clohesyomyces</taxon>
    </lineage>
</organism>
<feature type="region of interest" description="Disordered" evidence="1">
    <location>
        <begin position="297"/>
        <end position="382"/>
    </location>
</feature>
<feature type="compositionally biased region" description="Polar residues" evidence="1">
    <location>
        <begin position="207"/>
        <end position="220"/>
    </location>
</feature>
<feature type="compositionally biased region" description="Polar residues" evidence="1">
    <location>
        <begin position="477"/>
        <end position="499"/>
    </location>
</feature>
<feature type="compositionally biased region" description="Low complexity" evidence="1">
    <location>
        <begin position="179"/>
        <end position="191"/>
    </location>
</feature>
<evidence type="ECO:0000256" key="1">
    <source>
        <dbReference type="SAM" id="MobiDB-lite"/>
    </source>
</evidence>
<feature type="compositionally biased region" description="Acidic residues" evidence="1">
    <location>
        <begin position="162"/>
        <end position="172"/>
    </location>
</feature>
<keyword evidence="3" id="KW-1185">Reference proteome</keyword>
<evidence type="ECO:0000313" key="3">
    <source>
        <dbReference type="Proteomes" id="UP000193144"/>
    </source>
</evidence>
<dbReference type="OrthoDB" id="5430106at2759"/>
<comment type="caution">
    <text evidence="2">The sequence shown here is derived from an EMBL/GenBank/DDBJ whole genome shotgun (WGS) entry which is preliminary data.</text>
</comment>
<evidence type="ECO:0000313" key="2">
    <source>
        <dbReference type="EMBL" id="ORY17533.1"/>
    </source>
</evidence>
<feature type="compositionally biased region" description="Polar residues" evidence="1">
    <location>
        <begin position="327"/>
        <end position="340"/>
    </location>
</feature>
<sequence length="560" mass="60419">MARQSSASSHVSQSPSDSQHLRAAPHKGQRQHVVGQSRMQRNASTGKNLNKLSKLTQTQAADGSSSSSTTTTTTTTTAKHHRRSHSGNSTSAPSSPRPSFKRNASSGAINHSSGHLSRHNSSKNMLKSSKSEIAPPKRSLTHPGKTRQHSPDAHPTVHFDIGSEEGADDGWTEESASQSPTTTRSNTRSNSVVLDANKGMHALTPDPETSQGEPSQSESNGAPLRPLPNAINHILPDRTLNHRPLNGSGTHHHSRPPDADMITSRLLQRSSSHNPPPQMSSIAATVVSDAREPKVLGQSAGSTLVDTPGRDLVSRFMDGDGSAGTPKDSSFLPSRNSPQSVGDFDKAKRNKSMPNVAGTATPSKAHSRRSGTSTPTDLPTSRTQQKLLLQRASSNIEPQKLVPAILPRTKGPHFIPPGITYSANGEGRLDPRLQQRFNQVDIEYTVVRRYRNPLADGIARIEQIPGTRRKHKPPRSGATNGFVNVHNGGSLSTSYNESGVETDESGGRRRSRVSFESIRGRDDDGMEGRQSLESDGGRVRNEAEEICRRLWESAEMVEGD</sequence>
<protein>
    <submittedName>
        <fullName evidence="2">Uncharacterized protein</fullName>
    </submittedName>
</protein>
<name>A0A1Y2A4V8_9PLEO</name>
<dbReference type="EMBL" id="MCFA01000012">
    <property type="protein sequence ID" value="ORY17533.1"/>
    <property type="molecule type" value="Genomic_DNA"/>
</dbReference>
<dbReference type="GO" id="GO:0000329">
    <property type="term" value="C:fungal-type vacuole membrane"/>
    <property type="evidence" value="ECO:0007669"/>
    <property type="project" value="TreeGrafter"/>
</dbReference>
<feature type="compositionally biased region" description="Basic and acidic residues" evidence="1">
    <location>
        <begin position="518"/>
        <end position="539"/>
    </location>
</feature>
<feature type="compositionally biased region" description="Polar residues" evidence="1">
    <location>
        <begin position="102"/>
        <end position="115"/>
    </location>
</feature>
<feature type="compositionally biased region" description="Low complexity" evidence="1">
    <location>
        <begin position="64"/>
        <end position="77"/>
    </location>
</feature>
<accession>A0A1Y2A4V8</accession>
<feature type="compositionally biased region" description="Polar residues" evidence="1">
    <location>
        <begin position="37"/>
        <end position="63"/>
    </location>
</feature>
<dbReference type="Proteomes" id="UP000193144">
    <property type="component" value="Unassembled WGS sequence"/>
</dbReference>
<feature type="compositionally biased region" description="Low complexity" evidence="1">
    <location>
        <begin position="1"/>
        <end position="18"/>
    </location>
</feature>
<dbReference type="AlphaFoldDB" id="A0A1Y2A4V8"/>
<feature type="compositionally biased region" description="Polar residues" evidence="1">
    <location>
        <begin position="358"/>
        <end position="382"/>
    </location>
</feature>
<feature type="region of interest" description="Disordered" evidence="1">
    <location>
        <begin position="1"/>
        <end position="259"/>
    </location>
</feature>
<dbReference type="PANTHER" id="PTHR22794:SF2">
    <property type="entry name" value="THAP DOMAIN-CONTAINING PROTEIN 11"/>
    <property type="match status" value="1"/>
</dbReference>
<feature type="region of interest" description="Disordered" evidence="1">
    <location>
        <begin position="467"/>
        <end position="539"/>
    </location>
</feature>
<dbReference type="STRING" id="1231657.A0A1Y2A4V8"/>
<proteinExistence type="predicted"/>